<comment type="caution">
    <text evidence="3">The sequence shown here is derived from an EMBL/GenBank/DDBJ whole genome shotgun (WGS) entry which is preliminary data.</text>
</comment>
<keyword evidence="1" id="KW-0472">Membrane</keyword>
<dbReference type="InterPro" id="IPR027383">
    <property type="entry name" value="Znf_put"/>
</dbReference>
<sequence length="124" mass="14767">MKCEEALTKIEAYINHTLNGRELEEFLEHVTSCQECYDELETYYIISVGMRYLEEENLESYNIPKMLQEDLHTRERRVRRRNILRKTAVLLGVLFFIVILVLGLSYMGHLELPRLFNLHSLFSL</sequence>
<dbReference type="RefSeq" id="WP_154431644.1">
    <property type="nucleotide sequence ID" value="NZ_VUMS01000006.1"/>
</dbReference>
<evidence type="ECO:0000313" key="4">
    <source>
        <dbReference type="Proteomes" id="UP000440513"/>
    </source>
</evidence>
<keyword evidence="1" id="KW-1133">Transmembrane helix</keyword>
<evidence type="ECO:0000259" key="2">
    <source>
        <dbReference type="Pfam" id="PF13490"/>
    </source>
</evidence>
<feature type="domain" description="Putative zinc-finger" evidence="2">
    <location>
        <begin position="3"/>
        <end position="36"/>
    </location>
</feature>
<evidence type="ECO:0000313" key="3">
    <source>
        <dbReference type="EMBL" id="MST65945.1"/>
    </source>
</evidence>
<feature type="transmembrane region" description="Helical" evidence="1">
    <location>
        <begin position="87"/>
        <end position="108"/>
    </location>
</feature>
<name>A0A7X2P2J2_9FIRM</name>
<reference evidence="3 4" key="1">
    <citation type="submission" date="2019-08" db="EMBL/GenBank/DDBJ databases">
        <title>In-depth cultivation of the pig gut microbiome towards novel bacterial diversity and tailored functional studies.</title>
        <authorList>
            <person name="Wylensek D."/>
            <person name="Hitch T.C.A."/>
            <person name="Clavel T."/>
        </authorList>
    </citation>
    <scope>NUCLEOTIDE SEQUENCE [LARGE SCALE GENOMIC DNA]</scope>
    <source>
        <strain evidence="3 4">BSM-380-WT-5A</strain>
    </source>
</reference>
<keyword evidence="4" id="KW-1185">Reference proteome</keyword>
<evidence type="ECO:0000256" key="1">
    <source>
        <dbReference type="SAM" id="Phobius"/>
    </source>
</evidence>
<gene>
    <name evidence="3" type="ORF">FYJ57_04165</name>
</gene>
<keyword evidence="1" id="KW-0812">Transmembrane</keyword>
<dbReference type="Pfam" id="PF13490">
    <property type="entry name" value="zf-HC2"/>
    <property type="match status" value="1"/>
</dbReference>
<organism evidence="3 4">
    <name type="scientific">Oliverpabstia intestinalis</name>
    <dbReference type="NCBI Taxonomy" id="2606633"/>
    <lineage>
        <taxon>Bacteria</taxon>
        <taxon>Bacillati</taxon>
        <taxon>Bacillota</taxon>
        <taxon>Clostridia</taxon>
        <taxon>Lachnospirales</taxon>
        <taxon>Lachnospiraceae</taxon>
        <taxon>Oliverpabstia</taxon>
    </lineage>
</organism>
<dbReference type="Proteomes" id="UP000440513">
    <property type="component" value="Unassembled WGS sequence"/>
</dbReference>
<dbReference type="EMBL" id="VUMS01000006">
    <property type="protein sequence ID" value="MST65945.1"/>
    <property type="molecule type" value="Genomic_DNA"/>
</dbReference>
<dbReference type="AlphaFoldDB" id="A0A7X2P2J2"/>
<accession>A0A7X2P2J2</accession>
<protein>
    <submittedName>
        <fullName evidence="3">Zf-HC2 domain-containing protein</fullName>
    </submittedName>
</protein>
<proteinExistence type="predicted"/>